<dbReference type="AlphaFoldDB" id="D7BHB6"/>
<sequence>MRRFILLLGLWLSLAQAANLTDACTLLTQTEAEAVLGKGSKVIRDSNEYQSFCAYRLPKPAAGGLQILQVDLFVGPLKWNNQTLDSKAMFAMGLDLLRPAMQGRDGDGGTNNITTTPLSGLGDEALIFRYTLSIKNPIIATAYDLGILVCKGNQVLAVQLDGQQPPKLKNLQPLARKALSWLP</sequence>
<accession>D7BHB6</accession>
<evidence type="ECO:0000313" key="3">
    <source>
        <dbReference type="Proteomes" id="UP000001916"/>
    </source>
</evidence>
<dbReference type="KEGG" id="msv:Mesil_0210"/>
<dbReference type="HOGENOM" id="CLU_1473551_0_0_0"/>
<reference evidence="2 3" key="1">
    <citation type="journal article" date="2010" name="Stand. Genomic Sci.">
        <title>Complete genome sequence of Meiothermus silvanus type strain (VI-R2).</title>
        <authorList>
            <person name="Sikorski J."/>
            <person name="Tindall B.J."/>
            <person name="Lowry S."/>
            <person name="Lucas S."/>
            <person name="Nolan M."/>
            <person name="Copeland A."/>
            <person name="Glavina Del Rio T."/>
            <person name="Tice H."/>
            <person name="Cheng J.F."/>
            <person name="Han C."/>
            <person name="Pitluck S."/>
            <person name="Liolios K."/>
            <person name="Ivanova N."/>
            <person name="Mavromatis K."/>
            <person name="Mikhailova N."/>
            <person name="Pati A."/>
            <person name="Goodwin L."/>
            <person name="Chen A."/>
            <person name="Palaniappan K."/>
            <person name="Land M."/>
            <person name="Hauser L."/>
            <person name="Chang Y.J."/>
            <person name="Jeffries C.D."/>
            <person name="Rohde M."/>
            <person name="Goker M."/>
            <person name="Woyke T."/>
            <person name="Bristow J."/>
            <person name="Eisen J.A."/>
            <person name="Markowitz V."/>
            <person name="Hugenholtz P."/>
            <person name="Kyrpides N.C."/>
            <person name="Klenk H.P."/>
            <person name="Lapidus A."/>
        </authorList>
    </citation>
    <scope>NUCLEOTIDE SEQUENCE [LARGE SCALE GENOMIC DNA]</scope>
    <source>
        <strain evidence="3">ATCC 700542 / DSM 9946 / VI-R2</strain>
    </source>
</reference>
<dbReference type="STRING" id="526227.Mesil_0210"/>
<organism evidence="2 3">
    <name type="scientific">Allomeiothermus silvanus (strain ATCC 700542 / DSM 9946 / NBRC 106475 / NCIMB 13440 / VI-R2)</name>
    <name type="common">Thermus silvanus</name>
    <dbReference type="NCBI Taxonomy" id="526227"/>
    <lineage>
        <taxon>Bacteria</taxon>
        <taxon>Thermotogati</taxon>
        <taxon>Deinococcota</taxon>
        <taxon>Deinococci</taxon>
        <taxon>Thermales</taxon>
        <taxon>Thermaceae</taxon>
        <taxon>Allomeiothermus</taxon>
    </lineage>
</organism>
<protein>
    <submittedName>
        <fullName evidence="2">Uncharacterized protein</fullName>
    </submittedName>
</protein>
<feature type="signal peptide" evidence="1">
    <location>
        <begin position="1"/>
        <end position="17"/>
    </location>
</feature>
<keyword evidence="1" id="KW-0732">Signal</keyword>
<evidence type="ECO:0000313" key="2">
    <source>
        <dbReference type="EMBL" id="ADH62154.1"/>
    </source>
</evidence>
<feature type="chain" id="PRO_5003093005" evidence="1">
    <location>
        <begin position="18"/>
        <end position="183"/>
    </location>
</feature>
<name>D7BHB6_ALLS1</name>
<dbReference type="Proteomes" id="UP000001916">
    <property type="component" value="Chromosome"/>
</dbReference>
<dbReference type="EMBL" id="CP002042">
    <property type="protein sequence ID" value="ADH62154.1"/>
    <property type="molecule type" value="Genomic_DNA"/>
</dbReference>
<gene>
    <name evidence="2" type="ordered locus">Mesil_0210</name>
</gene>
<dbReference type="RefSeq" id="WP_013156761.1">
    <property type="nucleotide sequence ID" value="NC_014212.1"/>
</dbReference>
<proteinExistence type="predicted"/>
<evidence type="ECO:0000256" key="1">
    <source>
        <dbReference type="SAM" id="SignalP"/>
    </source>
</evidence>
<keyword evidence="3" id="KW-1185">Reference proteome</keyword>